<evidence type="ECO:0000313" key="8">
    <source>
        <dbReference type="Proteomes" id="UP000619293"/>
    </source>
</evidence>
<evidence type="ECO:0000256" key="2">
    <source>
        <dbReference type="ARBA" id="ARBA00022670"/>
    </source>
</evidence>
<evidence type="ECO:0000256" key="1">
    <source>
        <dbReference type="ARBA" id="ARBA00005957"/>
    </source>
</evidence>
<organism evidence="7 8">
    <name type="scientific">Catellatospora chokoriensis</name>
    <dbReference type="NCBI Taxonomy" id="310353"/>
    <lineage>
        <taxon>Bacteria</taxon>
        <taxon>Bacillati</taxon>
        <taxon>Actinomycetota</taxon>
        <taxon>Actinomycetes</taxon>
        <taxon>Micromonosporales</taxon>
        <taxon>Micromonosporaceae</taxon>
        <taxon>Catellatospora</taxon>
    </lineage>
</organism>
<dbReference type="GO" id="GO:0004177">
    <property type="term" value="F:aminopeptidase activity"/>
    <property type="evidence" value="ECO:0007669"/>
    <property type="project" value="UniProtKB-KW"/>
</dbReference>
<comment type="caution">
    <text evidence="7">The sequence shown here is derived from an EMBL/GenBank/DDBJ whole genome shotgun (WGS) entry which is preliminary data.</text>
</comment>
<dbReference type="GO" id="GO:0008235">
    <property type="term" value="F:metalloexopeptidase activity"/>
    <property type="evidence" value="ECO:0007669"/>
    <property type="project" value="InterPro"/>
</dbReference>
<feature type="chain" id="PRO_5039499038" evidence="5">
    <location>
        <begin position="31"/>
        <end position="652"/>
    </location>
</feature>
<accession>A0A8J3K3B9</accession>
<dbReference type="PANTHER" id="PTHR12147">
    <property type="entry name" value="METALLOPEPTIDASE M28 FAMILY MEMBER"/>
    <property type="match status" value="1"/>
</dbReference>
<dbReference type="SUPFAM" id="SSF53187">
    <property type="entry name" value="Zn-dependent exopeptidases"/>
    <property type="match status" value="1"/>
</dbReference>
<keyword evidence="5" id="KW-0732">Signal</keyword>
<evidence type="ECO:0000256" key="4">
    <source>
        <dbReference type="ARBA" id="ARBA00022801"/>
    </source>
</evidence>
<dbReference type="Pfam" id="PF04389">
    <property type="entry name" value="Peptidase_M28"/>
    <property type="match status" value="1"/>
</dbReference>
<dbReference type="Pfam" id="PF01483">
    <property type="entry name" value="P_proprotein"/>
    <property type="match status" value="2"/>
</dbReference>
<evidence type="ECO:0000256" key="3">
    <source>
        <dbReference type="ARBA" id="ARBA00022723"/>
    </source>
</evidence>
<evidence type="ECO:0000256" key="5">
    <source>
        <dbReference type="SAM" id="SignalP"/>
    </source>
</evidence>
<comment type="similarity">
    <text evidence="1">Belongs to the peptidase M28 family. M28A subfamily.</text>
</comment>
<dbReference type="GO" id="GO:0006508">
    <property type="term" value="P:proteolysis"/>
    <property type="evidence" value="ECO:0007669"/>
    <property type="project" value="UniProtKB-KW"/>
</dbReference>
<feature type="domain" description="P/Homo B" evidence="6">
    <location>
        <begin position="540"/>
        <end position="652"/>
    </location>
</feature>
<dbReference type="SUPFAM" id="SSF49785">
    <property type="entry name" value="Galactose-binding domain-like"/>
    <property type="match status" value="2"/>
</dbReference>
<dbReference type="FunFam" id="2.60.120.260:FF:000149">
    <property type="entry name" value="Leupeptin-inactivating enzyme 1"/>
    <property type="match status" value="1"/>
</dbReference>
<dbReference type="FunFam" id="3.40.630.10:FF:000066">
    <property type="entry name" value="M28 family peptidase"/>
    <property type="match status" value="1"/>
</dbReference>
<keyword evidence="7" id="KW-0031">Aminopeptidase</keyword>
<proteinExistence type="inferred from homology"/>
<dbReference type="Gene3D" id="3.40.630.10">
    <property type="entry name" value="Zn peptidases"/>
    <property type="match status" value="1"/>
</dbReference>
<dbReference type="InterPro" id="IPR007484">
    <property type="entry name" value="Peptidase_M28"/>
</dbReference>
<dbReference type="GO" id="GO:0046872">
    <property type="term" value="F:metal ion binding"/>
    <property type="evidence" value="ECO:0007669"/>
    <property type="project" value="UniProtKB-KW"/>
</dbReference>
<dbReference type="EMBL" id="BONG01000043">
    <property type="protein sequence ID" value="GIF92311.1"/>
    <property type="molecule type" value="Genomic_DNA"/>
</dbReference>
<keyword evidence="2" id="KW-0645">Protease</keyword>
<dbReference type="InterPro" id="IPR008979">
    <property type="entry name" value="Galactose-bd-like_sf"/>
</dbReference>
<dbReference type="PANTHER" id="PTHR12147:SF26">
    <property type="entry name" value="PEPTIDASE M28 DOMAIN-CONTAINING PROTEIN"/>
    <property type="match status" value="1"/>
</dbReference>
<name>A0A8J3K3B9_9ACTN</name>
<evidence type="ECO:0000313" key="7">
    <source>
        <dbReference type="EMBL" id="GIF92311.1"/>
    </source>
</evidence>
<dbReference type="InterPro" id="IPR002884">
    <property type="entry name" value="P_dom"/>
</dbReference>
<evidence type="ECO:0000259" key="6">
    <source>
        <dbReference type="PROSITE" id="PS51829"/>
    </source>
</evidence>
<dbReference type="Proteomes" id="UP000619293">
    <property type="component" value="Unassembled WGS sequence"/>
</dbReference>
<dbReference type="AlphaFoldDB" id="A0A8J3K3B9"/>
<sequence>MRRNPIIRGILVLSMALVGAVAIPAAPAVALAPPDISLTDIRTHLQQFQTIASSNGGNRRSPTAGYTASVNYVFNALTAAGYNVVKQSCTSGCTSGAGPNVIADWPGGDTNQVLMLGAHLDGVSAGPGINDNGSGSSMLLELALTLAEQNPTMVKHVRFGWWTDEEQGLNGSEFYVNSLSSADRAKITGYLNFDMVASTNGGYFINRITSSLGQTIKAYYDANFPGLNPEENVEGAGRSDDASFNAAGIQTSGIAAGASANKTSAQVTKWGGTTGDYDPCYHASCDTFPSNINDTVLNRAADAAAYAVWTLAVGTPAGNDFAMAASPASGSTTAGGSVTSTIGTTVTNGSAQSVALSASGLPSGATASFSPATITSGGSSTLTVATSASTPVGTYTVTVTGTGSDATRTTTFALTVAGPPGCSATNPTDVTIIDQGTVESSIAITGCTGNAGSASTVEVHIVHTYVGDLIVSLVAPDGTLYTLRNKTGGSADNIDQTFTVNLSSEVANGTWKLRVQDAGPSDVGYINSWTLNLGGALPPSCGGTNATDVTIVDLGTVNSPITVSGCTGNASATSTAEVHIVHTYKGDLVVTLVAPDGSTYVLHNRSGGSTDNIDQTYTVNLSTEVRNGTWNLRVQDAASNDVGYINSWTLTL</sequence>
<dbReference type="GO" id="GO:0004252">
    <property type="term" value="F:serine-type endopeptidase activity"/>
    <property type="evidence" value="ECO:0007669"/>
    <property type="project" value="InterPro"/>
</dbReference>
<dbReference type="InterPro" id="IPR045175">
    <property type="entry name" value="M28_fam"/>
</dbReference>
<reference evidence="7 8" key="1">
    <citation type="submission" date="2021-01" db="EMBL/GenBank/DDBJ databases">
        <title>Whole genome shotgun sequence of Catellatospora chokoriensis NBRC 107358.</title>
        <authorList>
            <person name="Komaki H."/>
            <person name="Tamura T."/>
        </authorList>
    </citation>
    <scope>NUCLEOTIDE SEQUENCE [LARGE SCALE GENOMIC DNA]</scope>
    <source>
        <strain evidence="7 8">NBRC 107358</strain>
    </source>
</reference>
<gene>
    <name evidence="7" type="ORF">Cch02nite_57550</name>
</gene>
<keyword evidence="8" id="KW-1185">Reference proteome</keyword>
<dbReference type="Gene3D" id="2.60.120.260">
    <property type="entry name" value="Galactose-binding domain-like"/>
    <property type="match status" value="2"/>
</dbReference>
<feature type="signal peptide" evidence="5">
    <location>
        <begin position="1"/>
        <end position="30"/>
    </location>
</feature>
<feature type="domain" description="P/Homo B" evidence="6">
    <location>
        <begin position="415"/>
        <end position="539"/>
    </location>
</feature>
<keyword evidence="4" id="KW-0378">Hydrolase</keyword>
<dbReference type="PROSITE" id="PS51829">
    <property type="entry name" value="P_HOMO_B"/>
    <property type="match status" value="2"/>
</dbReference>
<keyword evidence="3" id="KW-0479">Metal-binding</keyword>
<protein>
    <submittedName>
        <fullName evidence="7">Aminopeptidase</fullName>
    </submittedName>
</protein>